<feature type="region of interest" description="Disordered" evidence="1">
    <location>
        <begin position="252"/>
        <end position="281"/>
    </location>
</feature>
<feature type="compositionally biased region" description="Basic residues" evidence="1">
    <location>
        <begin position="7"/>
        <end position="17"/>
    </location>
</feature>
<name>A0A1D2VC23_9ASCO</name>
<gene>
    <name evidence="2" type="ORF">ASCRUDRAFT_71955</name>
</gene>
<keyword evidence="3" id="KW-1185">Reference proteome</keyword>
<feature type="compositionally biased region" description="Polar residues" evidence="1">
    <location>
        <begin position="18"/>
        <end position="29"/>
    </location>
</feature>
<dbReference type="EMBL" id="KV454487">
    <property type="protein sequence ID" value="ODV59238.1"/>
    <property type="molecule type" value="Genomic_DNA"/>
</dbReference>
<accession>A0A1D2VC23</accession>
<dbReference type="InterPro" id="IPR001040">
    <property type="entry name" value="TIF_eIF_4E"/>
</dbReference>
<evidence type="ECO:0000313" key="3">
    <source>
        <dbReference type="Proteomes" id="UP000095038"/>
    </source>
</evidence>
<dbReference type="AlphaFoldDB" id="A0A1D2VC23"/>
<dbReference type="GeneID" id="30965647"/>
<dbReference type="Proteomes" id="UP000095038">
    <property type="component" value="Unassembled WGS sequence"/>
</dbReference>
<dbReference type="GO" id="GO:0003723">
    <property type="term" value="F:RNA binding"/>
    <property type="evidence" value="ECO:0007669"/>
    <property type="project" value="InterPro"/>
</dbReference>
<dbReference type="SUPFAM" id="SSF55418">
    <property type="entry name" value="eIF4e-like"/>
    <property type="match status" value="1"/>
</dbReference>
<feature type="compositionally biased region" description="Acidic residues" evidence="1">
    <location>
        <begin position="260"/>
        <end position="270"/>
    </location>
</feature>
<dbReference type="GO" id="GO:0003743">
    <property type="term" value="F:translation initiation factor activity"/>
    <property type="evidence" value="ECO:0007669"/>
    <property type="project" value="InterPro"/>
</dbReference>
<dbReference type="RefSeq" id="XP_020045545.1">
    <property type="nucleotide sequence ID" value="XM_020192011.1"/>
</dbReference>
<proteinExistence type="predicted"/>
<dbReference type="Gene3D" id="3.30.760.10">
    <property type="entry name" value="RNA Cap, Translation Initiation Factor Eif4e"/>
    <property type="match status" value="1"/>
</dbReference>
<dbReference type="Pfam" id="PF01652">
    <property type="entry name" value="IF4E"/>
    <property type="match status" value="1"/>
</dbReference>
<reference evidence="3" key="1">
    <citation type="submission" date="2016-05" db="EMBL/GenBank/DDBJ databases">
        <title>Comparative genomics of biotechnologically important yeasts.</title>
        <authorList>
            <consortium name="DOE Joint Genome Institute"/>
            <person name="Riley R."/>
            <person name="Haridas S."/>
            <person name="Wolfe K.H."/>
            <person name="Lopes M.R."/>
            <person name="Hittinger C.T."/>
            <person name="Goker M."/>
            <person name="Salamov A."/>
            <person name="Wisecaver J."/>
            <person name="Long T.M."/>
            <person name="Aerts A.L."/>
            <person name="Barry K."/>
            <person name="Choi C."/>
            <person name="Clum A."/>
            <person name="Coughlan A.Y."/>
            <person name="Deshpande S."/>
            <person name="Douglass A.P."/>
            <person name="Hanson S.J."/>
            <person name="Klenk H.-P."/>
            <person name="Labutti K."/>
            <person name="Lapidus A."/>
            <person name="Lindquist E."/>
            <person name="Lipzen A."/>
            <person name="Meier-Kolthoff J.P."/>
            <person name="Ohm R.A."/>
            <person name="Otillar R.P."/>
            <person name="Pangilinan J."/>
            <person name="Peng Y."/>
            <person name="Rokas A."/>
            <person name="Rosa C.A."/>
            <person name="Scheuner C."/>
            <person name="Sibirny A.A."/>
            <person name="Slot J.C."/>
            <person name="Stielow J.B."/>
            <person name="Sun H."/>
            <person name="Kurtzman C.P."/>
            <person name="Blackwell M."/>
            <person name="Grigoriev I.V."/>
            <person name="Jeffries T.W."/>
        </authorList>
    </citation>
    <scope>NUCLEOTIDE SEQUENCE [LARGE SCALE GENOMIC DNA]</scope>
    <source>
        <strain evidence="3">DSM 1968</strain>
    </source>
</reference>
<feature type="region of interest" description="Disordered" evidence="1">
    <location>
        <begin position="1"/>
        <end position="29"/>
    </location>
</feature>
<dbReference type="InParanoid" id="A0A1D2VC23"/>
<protein>
    <submittedName>
        <fullName evidence="2">Uncharacterized protein</fullName>
    </submittedName>
</protein>
<dbReference type="InterPro" id="IPR023398">
    <property type="entry name" value="TIF_eIF4e-like"/>
</dbReference>
<sequence>MAISQSPRKRFLRRRSTPHSQGSVSNKSIQILSASLDNNDKNNHLKTDSDSGDHFISEKKISVIDNNLDSENFDIKNAELHLVKSLDSNSSKRKKLFEVRNENVENVELVRTKSESSYHKESIIADEDLNMLLNYFNLERRTQEKDFIPNNNQTDQENVNPKEKRKHFIDKVVDESNCAPKKVSKVIEEEPLKEIINNGPEKINASEKLIKNDENLKIANTNNLKITQLRLRDRISYFFGFKKTENKKTVGPILTGTEKDNEEDSIDDSDKESNFSFKNSSLRHNKTKQAGNFANLPALFENNEEKLHKEAHLFKYIKFPSSKLVLLDNANRDSFITQSLIIKNNLNGVYCLGFPWVVWNDYLCEDCGSRPTTSATTTFINVNSSLKTKRKLHAEETIETKKDLDFFIQKQKKLVNHKKFHLHIFRTHIKPRRTEPRLNGSGTIIFQINDGLEFSFWKKILQIILEDKLFGPLTAQNQESICGISWKNKKLYSICSLWLYPNGQYSNEKVIKLCEDIKDLLPDDLKPFIDSARYVHNNTLEIDVLYNEC</sequence>
<organism evidence="2 3">
    <name type="scientific">Ascoidea rubescens DSM 1968</name>
    <dbReference type="NCBI Taxonomy" id="1344418"/>
    <lineage>
        <taxon>Eukaryota</taxon>
        <taxon>Fungi</taxon>
        <taxon>Dikarya</taxon>
        <taxon>Ascomycota</taxon>
        <taxon>Saccharomycotina</taxon>
        <taxon>Saccharomycetes</taxon>
        <taxon>Ascoideaceae</taxon>
        <taxon>Ascoidea</taxon>
    </lineage>
</organism>
<evidence type="ECO:0000256" key="1">
    <source>
        <dbReference type="SAM" id="MobiDB-lite"/>
    </source>
</evidence>
<evidence type="ECO:0000313" key="2">
    <source>
        <dbReference type="EMBL" id="ODV59238.1"/>
    </source>
</evidence>